<dbReference type="Pfam" id="PF08543">
    <property type="entry name" value="Phos_pyr_kin"/>
    <property type="match status" value="1"/>
</dbReference>
<reference evidence="4 5" key="1">
    <citation type="submission" date="2019-02" db="EMBL/GenBank/DDBJ databases">
        <title>Deep-cultivation of Planctomycetes and their phenomic and genomic characterization uncovers novel biology.</title>
        <authorList>
            <person name="Wiegand S."/>
            <person name="Jogler M."/>
            <person name="Boedeker C."/>
            <person name="Pinto D."/>
            <person name="Vollmers J."/>
            <person name="Rivas-Marin E."/>
            <person name="Kohn T."/>
            <person name="Peeters S.H."/>
            <person name="Heuer A."/>
            <person name="Rast P."/>
            <person name="Oberbeckmann S."/>
            <person name="Bunk B."/>
            <person name="Jeske O."/>
            <person name="Meyerdierks A."/>
            <person name="Storesund J.E."/>
            <person name="Kallscheuer N."/>
            <person name="Luecker S."/>
            <person name="Lage O.M."/>
            <person name="Pohl T."/>
            <person name="Merkel B.J."/>
            <person name="Hornburger P."/>
            <person name="Mueller R.-W."/>
            <person name="Bruemmer F."/>
            <person name="Labrenz M."/>
            <person name="Spormann A.M."/>
            <person name="Op den Camp H."/>
            <person name="Overmann J."/>
            <person name="Amann R."/>
            <person name="Jetten M.S.M."/>
            <person name="Mascher T."/>
            <person name="Medema M.H."/>
            <person name="Devos D.P."/>
            <person name="Kaster A.-K."/>
            <person name="Ovreas L."/>
            <person name="Rohde M."/>
            <person name="Galperin M.Y."/>
            <person name="Jogler C."/>
        </authorList>
    </citation>
    <scope>NUCLEOTIDE SEQUENCE [LARGE SCALE GENOMIC DNA]</scope>
    <source>
        <strain evidence="4 5">Q31a</strain>
    </source>
</reference>
<accession>A0A518GAI9</accession>
<dbReference type="NCBIfam" id="TIGR00097">
    <property type="entry name" value="HMP-P_kinase"/>
    <property type="match status" value="1"/>
</dbReference>
<dbReference type="SUPFAM" id="SSF53613">
    <property type="entry name" value="Ribokinase-like"/>
    <property type="match status" value="1"/>
</dbReference>
<dbReference type="KEGG" id="ahel:Q31a_39330"/>
<dbReference type="PANTHER" id="PTHR20858:SF17">
    <property type="entry name" value="HYDROXYMETHYLPYRIMIDINE_PHOSPHOMETHYLPYRIMIDINE KINASE THI20-RELATED"/>
    <property type="match status" value="1"/>
</dbReference>
<evidence type="ECO:0000259" key="3">
    <source>
        <dbReference type="Pfam" id="PF08543"/>
    </source>
</evidence>
<dbReference type="AlphaFoldDB" id="A0A518GAI9"/>
<dbReference type="InterPro" id="IPR004399">
    <property type="entry name" value="HMP/HMP-P_kinase_dom"/>
</dbReference>
<dbReference type="InterPro" id="IPR029056">
    <property type="entry name" value="Ribokinase-like"/>
</dbReference>
<dbReference type="RefSeq" id="WP_197355380.1">
    <property type="nucleotide sequence ID" value="NZ_CP036298.1"/>
</dbReference>
<keyword evidence="4" id="KW-0808">Transferase</keyword>
<feature type="domain" description="Pyridoxamine kinase/Phosphomethylpyrimidine kinase" evidence="3">
    <location>
        <begin position="14"/>
        <end position="261"/>
    </location>
</feature>
<dbReference type="EC" id="2.7.1.49" evidence="2"/>
<dbReference type="Proteomes" id="UP000318017">
    <property type="component" value="Chromosome"/>
</dbReference>
<protein>
    <recommendedName>
        <fullName evidence="2">hydroxymethylpyrimidine kinase</fullName>
        <ecNumber evidence="2">2.7.1.49</ecNumber>
    </recommendedName>
</protein>
<organism evidence="4 5">
    <name type="scientific">Aureliella helgolandensis</name>
    <dbReference type="NCBI Taxonomy" id="2527968"/>
    <lineage>
        <taxon>Bacteria</taxon>
        <taxon>Pseudomonadati</taxon>
        <taxon>Planctomycetota</taxon>
        <taxon>Planctomycetia</taxon>
        <taxon>Pirellulales</taxon>
        <taxon>Pirellulaceae</taxon>
        <taxon>Aureliella</taxon>
    </lineage>
</organism>
<keyword evidence="5" id="KW-1185">Reference proteome</keyword>
<evidence type="ECO:0000256" key="1">
    <source>
        <dbReference type="ARBA" id="ARBA00004948"/>
    </source>
</evidence>
<dbReference type="EMBL" id="CP036298">
    <property type="protein sequence ID" value="QDV25607.1"/>
    <property type="molecule type" value="Genomic_DNA"/>
</dbReference>
<comment type="pathway">
    <text evidence="1">Cofactor biosynthesis; thiamine diphosphate biosynthesis.</text>
</comment>
<evidence type="ECO:0000313" key="4">
    <source>
        <dbReference type="EMBL" id="QDV25607.1"/>
    </source>
</evidence>
<evidence type="ECO:0000313" key="5">
    <source>
        <dbReference type="Proteomes" id="UP000318017"/>
    </source>
</evidence>
<evidence type="ECO:0000256" key="2">
    <source>
        <dbReference type="ARBA" id="ARBA00012135"/>
    </source>
</evidence>
<dbReference type="InterPro" id="IPR013749">
    <property type="entry name" value="PM/HMP-P_kinase-1"/>
</dbReference>
<dbReference type="Gene3D" id="3.40.1190.20">
    <property type="match status" value="1"/>
</dbReference>
<dbReference type="CDD" id="cd01169">
    <property type="entry name" value="HMPP_kinase"/>
    <property type="match status" value="1"/>
</dbReference>
<dbReference type="GO" id="GO:0008902">
    <property type="term" value="F:hydroxymethylpyrimidine kinase activity"/>
    <property type="evidence" value="ECO:0007669"/>
    <property type="project" value="UniProtKB-EC"/>
</dbReference>
<proteinExistence type="predicted"/>
<keyword evidence="4" id="KW-0418">Kinase</keyword>
<sequence length="274" mass="29216">MSSTSTALTIAGSDPSGGAGLQADLKTFQQLGVYGMSVVTLVTVQNTQGVLQVEVLSPELMSAQLQCVLSDIPPLAIKTGALGNALVVTELARQLEGYAGPLVVDPVIVSKHGHLLASEDVIEAYKEQLLPKATLVTPNRFEVERITGVELTDELSILHALKELHRFCPGYVLMKFGELDGQSLHILSSPQRLDSQQELRKISQPRLAAPNTHGTGCILSAAICAKFALGETEVETAVRFGIDRTYEAILGNTALGQGIHPAETRVMKGAAPWL</sequence>
<name>A0A518GAI9_9BACT</name>
<dbReference type="GO" id="GO:0008972">
    <property type="term" value="F:phosphomethylpyrimidine kinase activity"/>
    <property type="evidence" value="ECO:0007669"/>
    <property type="project" value="InterPro"/>
</dbReference>
<gene>
    <name evidence="4" type="primary">thiD</name>
    <name evidence="4" type="ORF">Q31a_39330</name>
</gene>
<dbReference type="PANTHER" id="PTHR20858">
    <property type="entry name" value="PHOSPHOMETHYLPYRIMIDINE KINASE"/>
    <property type="match status" value="1"/>
</dbReference>
<dbReference type="GO" id="GO:0005829">
    <property type="term" value="C:cytosol"/>
    <property type="evidence" value="ECO:0007669"/>
    <property type="project" value="TreeGrafter"/>
</dbReference>
<dbReference type="GO" id="GO:0009228">
    <property type="term" value="P:thiamine biosynthetic process"/>
    <property type="evidence" value="ECO:0007669"/>
    <property type="project" value="InterPro"/>
</dbReference>